<gene>
    <name evidence="1" type="ORF">CGI_10016321</name>
</gene>
<proteinExistence type="predicted"/>
<name>K1QCG7_MAGGI</name>
<protein>
    <submittedName>
        <fullName evidence="1">Uncharacterized protein</fullName>
    </submittedName>
</protein>
<evidence type="ECO:0000313" key="1">
    <source>
        <dbReference type="EMBL" id="EKC26465.1"/>
    </source>
</evidence>
<dbReference type="AlphaFoldDB" id="K1QCG7"/>
<organism evidence="1">
    <name type="scientific">Magallana gigas</name>
    <name type="common">Pacific oyster</name>
    <name type="synonym">Crassostrea gigas</name>
    <dbReference type="NCBI Taxonomy" id="29159"/>
    <lineage>
        <taxon>Eukaryota</taxon>
        <taxon>Metazoa</taxon>
        <taxon>Spiralia</taxon>
        <taxon>Lophotrochozoa</taxon>
        <taxon>Mollusca</taxon>
        <taxon>Bivalvia</taxon>
        <taxon>Autobranchia</taxon>
        <taxon>Pteriomorphia</taxon>
        <taxon>Ostreida</taxon>
        <taxon>Ostreoidea</taxon>
        <taxon>Ostreidae</taxon>
        <taxon>Magallana</taxon>
    </lineage>
</organism>
<dbReference type="HOGENOM" id="CLU_2656847_0_0_1"/>
<dbReference type="EMBL" id="JH817109">
    <property type="protein sequence ID" value="EKC26465.1"/>
    <property type="molecule type" value="Genomic_DNA"/>
</dbReference>
<reference evidence="1" key="1">
    <citation type="journal article" date="2012" name="Nature">
        <title>The oyster genome reveals stress adaptation and complexity of shell formation.</title>
        <authorList>
            <person name="Zhang G."/>
            <person name="Fang X."/>
            <person name="Guo X."/>
            <person name="Li L."/>
            <person name="Luo R."/>
            <person name="Xu F."/>
            <person name="Yang P."/>
            <person name="Zhang L."/>
            <person name="Wang X."/>
            <person name="Qi H."/>
            <person name="Xiong Z."/>
            <person name="Que H."/>
            <person name="Xie Y."/>
            <person name="Holland P.W."/>
            <person name="Paps J."/>
            <person name="Zhu Y."/>
            <person name="Wu F."/>
            <person name="Chen Y."/>
            <person name="Wang J."/>
            <person name="Peng C."/>
            <person name="Meng J."/>
            <person name="Yang L."/>
            <person name="Liu J."/>
            <person name="Wen B."/>
            <person name="Zhang N."/>
            <person name="Huang Z."/>
            <person name="Zhu Q."/>
            <person name="Feng Y."/>
            <person name="Mount A."/>
            <person name="Hedgecock D."/>
            <person name="Xu Z."/>
            <person name="Liu Y."/>
            <person name="Domazet-Loso T."/>
            <person name="Du Y."/>
            <person name="Sun X."/>
            <person name="Zhang S."/>
            <person name="Liu B."/>
            <person name="Cheng P."/>
            <person name="Jiang X."/>
            <person name="Li J."/>
            <person name="Fan D."/>
            <person name="Wang W."/>
            <person name="Fu W."/>
            <person name="Wang T."/>
            <person name="Wang B."/>
            <person name="Zhang J."/>
            <person name="Peng Z."/>
            <person name="Li Y."/>
            <person name="Li N."/>
            <person name="Wang J."/>
            <person name="Chen M."/>
            <person name="He Y."/>
            <person name="Tan F."/>
            <person name="Song X."/>
            <person name="Zheng Q."/>
            <person name="Huang R."/>
            <person name="Yang H."/>
            <person name="Du X."/>
            <person name="Chen L."/>
            <person name="Yang M."/>
            <person name="Gaffney P.M."/>
            <person name="Wang S."/>
            <person name="Luo L."/>
            <person name="She Z."/>
            <person name="Ming Y."/>
            <person name="Huang W."/>
            <person name="Zhang S."/>
            <person name="Huang B."/>
            <person name="Zhang Y."/>
            <person name="Qu T."/>
            <person name="Ni P."/>
            <person name="Miao G."/>
            <person name="Wang J."/>
            <person name="Wang Q."/>
            <person name="Steinberg C.E."/>
            <person name="Wang H."/>
            <person name="Li N."/>
            <person name="Qian L."/>
            <person name="Zhang G."/>
            <person name="Li Y."/>
            <person name="Yang H."/>
            <person name="Liu X."/>
            <person name="Wang J."/>
            <person name="Yin Y."/>
            <person name="Wang J."/>
        </authorList>
    </citation>
    <scope>NUCLEOTIDE SEQUENCE [LARGE SCALE GENOMIC DNA]</scope>
    <source>
        <strain evidence="1">05x7-T-G4-1.051#20</strain>
    </source>
</reference>
<sequence length="76" mass="8691">MSCSSLQVQELEKASFRQSIYYECNQDYLIKDTCLTSSEIKKHQNGEVGLYGVDIPIQAENLKRQKFAAENTSKIK</sequence>
<accession>K1QCG7</accession>
<dbReference type="InParanoid" id="K1QCG7"/>